<evidence type="ECO:0000256" key="1">
    <source>
        <dbReference type="SAM" id="MobiDB-lite"/>
    </source>
</evidence>
<keyword evidence="2" id="KW-1133">Transmembrane helix</keyword>
<feature type="region of interest" description="Disordered" evidence="1">
    <location>
        <begin position="1"/>
        <end position="50"/>
    </location>
</feature>
<dbReference type="Proteomes" id="UP000198287">
    <property type="component" value="Unassembled WGS sequence"/>
</dbReference>
<keyword evidence="2" id="KW-0472">Membrane</keyword>
<reference evidence="3 4" key="1">
    <citation type="submission" date="2015-12" db="EMBL/GenBank/DDBJ databases">
        <title>The genome of Folsomia candida.</title>
        <authorList>
            <person name="Faddeeva A."/>
            <person name="Derks M.F."/>
            <person name="Anvar Y."/>
            <person name="Smit S."/>
            <person name="Van Straalen N."/>
            <person name="Roelofs D."/>
        </authorList>
    </citation>
    <scope>NUCLEOTIDE SEQUENCE [LARGE SCALE GENOMIC DNA]</scope>
    <source>
        <strain evidence="3 4">VU population</strain>
        <tissue evidence="3">Whole body</tissue>
    </source>
</reference>
<evidence type="ECO:0000256" key="2">
    <source>
        <dbReference type="SAM" id="Phobius"/>
    </source>
</evidence>
<feature type="compositionally biased region" description="Basic residues" evidence="1">
    <location>
        <begin position="11"/>
        <end position="27"/>
    </location>
</feature>
<feature type="compositionally biased region" description="Low complexity" evidence="1">
    <location>
        <begin position="218"/>
        <end position="230"/>
    </location>
</feature>
<feature type="compositionally biased region" description="Polar residues" evidence="1">
    <location>
        <begin position="231"/>
        <end position="245"/>
    </location>
</feature>
<keyword evidence="4" id="KW-1185">Reference proteome</keyword>
<evidence type="ECO:0000313" key="3">
    <source>
        <dbReference type="EMBL" id="OXA60657.1"/>
    </source>
</evidence>
<accession>A0A226EU28</accession>
<feature type="region of interest" description="Disordered" evidence="1">
    <location>
        <begin position="206"/>
        <end position="259"/>
    </location>
</feature>
<feature type="region of interest" description="Disordered" evidence="1">
    <location>
        <begin position="145"/>
        <end position="183"/>
    </location>
</feature>
<feature type="compositionally biased region" description="Low complexity" evidence="1">
    <location>
        <begin position="332"/>
        <end position="347"/>
    </location>
</feature>
<dbReference type="EMBL" id="LNIX01000002">
    <property type="protein sequence ID" value="OXA60657.1"/>
    <property type="molecule type" value="Genomic_DNA"/>
</dbReference>
<feature type="region of interest" description="Disordered" evidence="1">
    <location>
        <begin position="327"/>
        <end position="347"/>
    </location>
</feature>
<feature type="transmembrane region" description="Helical" evidence="2">
    <location>
        <begin position="78"/>
        <end position="99"/>
    </location>
</feature>
<proteinExistence type="predicted"/>
<sequence length="347" mass="37710">MHATSAQRVVSLKRKHSLERARSRSRLQRGLTNGDLSRDEPDEDDKVNNSPHKSWYVRKWNERRAAFASAKKSGRWHLFHMFAIVALLGVGLMVGSLFVGPAAGLLEIGVSALLFSIFCLIFVRCDEDNTDDKVETGGVEFSDIVIEEKGPDGGEGGEKLACQSGDDDEEDGSASSLLTRSNPRRIPSPLRVFGYEMNFSPIPECSEPGSSASSFLTRNNNSMSRMANSSTGDSLSRVSSKTSCTAGKEGSPITEEGEDFDYDQQLQLKLDDMGPRPIFQTYSIDDDSFDHDLLSLSPSKLSNNSASFDDTDDSITADLSVVTVIGRGDCASSSPKESTSSRTPTPP</sequence>
<name>A0A226EU28_FOLCA</name>
<gene>
    <name evidence="3" type="ORF">Fcan01_04233</name>
</gene>
<organism evidence="3 4">
    <name type="scientific">Folsomia candida</name>
    <name type="common">Springtail</name>
    <dbReference type="NCBI Taxonomy" id="158441"/>
    <lineage>
        <taxon>Eukaryota</taxon>
        <taxon>Metazoa</taxon>
        <taxon>Ecdysozoa</taxon>
        <taxon>Arthropoda</taxon>
        <taxon>Hexapoda</taxon>
        <taxon>Collembola</taxon>
        <taxon>Entomobryomorpha</taxon>
        <taxon>Isotomoidea</taxon>
        <taxon>Isotomidae</taxon>
        <taxon>Proisotominae</taxon>
        <taxon>Folsomia</taxon>
    </lineage>
</organism>
<feature type="compositionally biased region" description="Polar residues" evidence="1">
    <location>
        <begin position="208"/>
        <end position="217"/>
    </location>
</feature>
<feature type="compositionally biased region" description="Basic and acidic residues" evidence="1">
    <location>
        <begin position="146"/>
        <end position="158"/>
    </location>
</feature>
<comment type="caution">
    <text evidence="3">The sequence shown here is derived from an EMBL/GenBank/DDBJ whole genome shotgun (WGS) entry which is preliminary data.</text>
</comment>
<protein>
    <submittedName>
        <fullName evidence="3">Uncharacterized protein</fullName>
    </submittedName>
</protein>
<keyword evidence="2" id="KW-0812">Transmembrane</keyword>
<evidence type="ECO:0000313" key="4">
    <source>
        <dbReference type="Proteomes" id="UP000198287"/>
    </source>
</evidence>
<dbReference type="AlphaFoldDB" id="A0A226EU28"/>
<feature type="transmembrane region" description="Helical" evidence="2">
    <location>
        <begin position="105"/>
        <end position="123"/>
    </location>
</feature>